<evidence type="ECO:0000313" key="2">
    <source>
        <dbReference type="EMBL" id="MBP2028135.1"/>
    </source>
</evidence>
<keyword evidence="1" id="KW-1133">Transmembrane helix</keyword>
<feature type="transmembrane region" description="Helical" evidence="1">
    <location>
        <begin position="191"/>
        <end position="209"/>
    </location>
</feature>
<gene>
    <name evidence="2" type="ORF">J2Z35_001936</name>
</gene>
<reference evidence="2 3" key="1">
    <citation type="submission" date="2021-03" db="EMBL/GenBank/DDBJ databases">
        <title>Genomic Encyclopedia of Type Strains, Phase IV (KMG-IV): sequencing the most valuable type-strain genomes for metagenomic binning, comparative biology and taxonomic classification.</title>
        <authorList>
            <person name="Goeker M."/>
        </authorList>
    </citation>
    <scope>NUCLEOTIDE SEQUENCE [LARGE SCALE GENOMIC DNA]</scope>
    <source>
        <strain evidence="2 3">DSM 27512</strain>
    </source>
</reference>
<feature type="transmembrane region" description="Helical" evidence="1">
    <location>
        <begin position="57"/>
        <end position="75"/>
    </location>
</feature>
<keyword evidence="3" id="KW-1185">Reference proteome</keyword>
<protein>
    <submittedName>
        <fullName evidence="2">Membrane protein</fullName>
    </submittedName>
</protein>
<organism evidence="2 3">
    <name type="scientific">Acetoanaerobium pronyense</name>
    <dbReference type="NCBI Taxonomy" id="1482736"/>
    <lineage>
        <taxon>Bacteria</taxon>
        <taxon>Bacillati</taxon>
        <taxon>Bacillota</taxon>
        <taxon>Clostridia</taxon>
        <taxon>Peptostreptococcales</taxon>
        <taxon>Filifactoraceae</taxon>
        <taxon>Acetoanaerobium</taxon>
    </lineage>
</organism>
<dbReference type="Proteomes" id="UP001314903">
    <property type="component" value="Unassembled WGS sequence"/>
</dbReference>
<feature type="transmembrane region" description="Helical" evidence="1">
    <location>
        <begin position="87"/>
        <end position="108"/>
    </location>
</feature>
<dbReference type="RefSeq" id="WP_209661191.1">
    <property type="nucleotide sequence ID" value="NZ_JAGGLI010000022.1"/>
</dbReference>
<proteinExistence type="predicted"/>
<feature type="transmembrane region" description="Helical" evidence="1">
    <location>
        <begin position="123"/>
        <end position="140"/>
    </location>
</feature>
<dbReference type="EMBL" id="JAGGLI010000022">
    <property type="protein sequence ID" value="MBP2028135.1"/>
    <property type="molecule type" value="Genomic_DNA"/>
</dbReference>
<sequence>MDSFLLEFISKVILANLCIYGIYSFFEEKENLFSLKNLKMILIFSFLSFLGSFYPEILKFSICLIALTTIIYFFYEVNIFQAFIGSALATLILLLSEILCIATISFFIDFDLQTLAMSNIDRIKVMIIVIFYYSLVTKLLKNRVRNLIFSNSVFKKSHIKIINIFLIFTVLTSSIMLALLNINNNLTEIKIYYSMIFLVVFLGILYLVYKLDSKLNESITDNPDDIKKEILPGRILVNGKLIKLASLDTDSGYSQ</sequence>
<evidence type="ECO:0000256" key="1">
    <source>
        <dbReference type="SAM" id="Phobius"/>
    </source>
</evidence>
<feature type="transmembrane region" description="Helical" evidence="1">
    <location>
        <begin position="33"/>
        <end position="51"/>
    </location>
</feature>
<feature type="transmembrane region" description="Helical" evidence="1">
    <location>
        <begin position="161"/>
        <end position="179"/>
    </location>
</feature>
<name>A0ABS4KK25_9FIRM</name>
<comment type="caution">
    <text evidence="2">The sequence shown here is derived from an EMBL/GenBank/DDBJ whole genome shotgun (WGS) entry which is preliminary data.</text>
</comment>
<evidence type="ECO:0000313" key="3">
    <source>
        <dbReference type="Proteomes" id="UP001314903"/>
    </source>
</evidence>
<keyword evidence="1" id="KW-0812">Transmembrane</keyword>
<accession>A0ABS4KK25</accession>
<keyword evidence="1" id="KW-0472">Membrane</keyword>
<feature type="transmembrane region" description="Helical" evidence="1">
    <location>
        <begin position="6"/>
        <end position="26"/>
    </location>
</feature>